<dbReference type="PRINTS" id="PR00080">
    <property type="entry name" value="SDRFAMILY"/>
</dbReference>
<evidence type="ECO:0000256" key="2">
    <source>
        <dbReference type="ARBA" id="ARBA00023002"/>
    </source>
</evidence>
<accession>H5SER5</accession>
<dbReference type="InterPro" id="IPR036291">
    <property type="entry name" value="NAD(P)-bd_dom_sf"/>
</dbReference>
<organism evidence="4">
    <name type="scientific">uncultured Chloroflexota bacterium</name>
    <dbReference type="NCBI Taxonomy" id="166587"/>
    <lineage>
        <taxon>Bacteria</taxon>
        <taxon>Bacillati</taxon>
        <taxon>Chloroflexota</taxon>
        <taxon>environmental samples</taxon>
    </lineage>
</organism>
<dbReference type="PRINTS" id="PR00081">
    <property type="entry name" value="GDHRDH"/>
</dbReference>
<gene>
    <name evidence="4" type="ORF">HGMM_F17E05C11</name>
</gene>
<reference evidence="4" key="2">
    <citation type="journal article" date="2012" name="PLoS ONE">
        <title>A Deeply Branching Thermophilic Bacterium with an Ancient Acetyl-CoA Pathway Dominates a Subsurface Ecosystem.</title>
        <authorList>
            <person name="Takami H."/>
            <person name="Noguchi H."/>
            <person name="Takaki Y."/>
            <person name="Uchiyama I."/>
            <person name="Toyoda A."/>
            <person name="Nishi S."/>
            <person name="Chee G.-J."/>
            <person name="Arai W."/>
            <person name="Nunoura T."/>
            <person name="Itoh T."/>
            <person name="Hattori M."/>
            <person name="Takai K."/>
        </authorList>
    </citation>
    <scope>NUCLEOTIDE SEQUENCE</scope>
</reference>
<evidence type="ECO:0000256" key="1">
    <source>
        <dbReference type="ARBA" id="ARBA00006484"/>
    </source>
</evidence>
<keyword evidence="2" id="KW-0560">Oxidoreductase</keyword>
<dbReference type="SUPFAM" id="SSF51735">
    <property type="entry name" value="NAD(P)-binding Rossmann-fold domains"/>
    <property type="match status" value="1"/>
</dbReference>
<dbReference type="PANTHER" id="PTHR44196:SF3">
    <property type="entry name" value="SHORT CHAIN DEHYDROGENASE FAMILY PROTEIN"/>
    <property type="match status" value="1"/>
</dbReference>
<sequence>MSFPPPTPLAPHQRALIIGASSGIGEALARRLAQADYRLALLARRRERLEALCNELNTPEKRAIFYVHDVTHYEEVPDLLQRILSDLGGLDVVCYVAGVNEPPGGLDRYDFEKDRRMIEVNLLGAMAWLDAIAPLFQQAGRGHIVGISSVAGERGRVGNPAYGASKAALTSYLESLRNRLTRHGVHVLTVKPGFVQTEMLQAAQKVLFPISAARAAEEIFQALQQGKQEVYTPWFWRYIMFVIRNIPSPIFRHLSI</sequence>
<dbReference type="InterPro" id="IPR020904">
    <property type="entry name" value="Sc_DH/Rdtase_CS"/>
</dbReference>
<reference evidence="4" key="1">
    <citation type="journal article" date="2005" name="Environ. Microbiol.">
        <title>Genetic and functional properties of uncultivated thermophilic crenarchaeotes from a subsurface gold mine as revealed by analysis of genome fragments.</title>
        <authorList>
            <person name="Nunoura T."/>
            <person name="Hirayama H."/>
            <person name="Takami H."/>
            <person name="Oida H."/>
            <person name="Nishi S."/>
            <person name="Shimamura S."/>
            <person name="Suzuki Y."/>
            <person name="Inagaki F."/>
            <person name="Takai K."/>
            <person name="Nealson K.H."/>
            <person name="Horikoshi K."/>
        </authorList>
    </citation>
    <scope>NUCLEOTIDE SEQUENCE</scope>
</reference>
<dbReference type="EMBL" id="AP011696">
    <property type="protein sequence ID" value="BAL54651.1"/>
    <property type="molecule type" value="Genomic_DNA"/>
</dbReference>
<dbReference type="GO" id="GO:0016020">
    <property type="term" value="C:membrane"/>
    <property type="evidence" value="ECO:0007669"/>
    <property type="project" value="TreeGrafter"/>
</dbReference>
<name>H5SER5_9CHLR</name>
<dbReference type="InterPro" id="IPR002347">
    <property type="entry name" value="SDR_fam"/>
</dbReference>
<evidence type="ECO:0000256" key="3">
    <source>
        <dbReference type="RuleBase" id="RU000363"/>
    </source>
</evidence>
<dbReference type="AlphaFoldDB" id="H5SER5"/>
<dbReference type="Gene3D" id="3.40.50.720">
    <property type="entry name" value="NAD(P)-binding Rossmann-like Domain"/>
    <property type="match status" value="1"/>
</dbReference>
<dbReference type="Pfam" id="PF00106">
    <property type="entry name" value="adh_short"/>
    <property type="match status" value="1"/>
</dbReference>
<protein>
    <submittedName>
        <fullName evidence="4">Short-chain dehydrogenase</fullName>
    </submittedName>
</protein>
<dbReference type="GO" id="GO:0016491">
    <property type="term" value="F:oxidoreductase activity"/>
    <property type="evidence" value="ECO:0007669"/>
    <property type="project" value="UniProtKB-KW"/>
</dbReference>
<comment type="similarity">
    <text evidence="1 3">Belongs to the short-chain dehydrogenases/reductases (SDR) family.</text>
</comment>
<proteinExistence type="inferred from homology"/>
<dbReference type="PANTHER" id="PTHR44196">
    <property type="entry name" value="DEHYDROGENASE/REDUCTASE SDR FAMILY MEMBER 7B"/>
    <property type="match status" value="1"/>
</dbReference>
<evidence type="ECO:0000313" key="4">
    <source>
        <dbReference type="EMBL" id="BAL54651.1"/>
    </source>
</evidence>
<dbReference type="PROSITE" id="PS00061">
    <property type="entry name" value="ADH_SHORT"/>
    <property type="match status" value="1"/>
</dbReference>